<gene>
    <name evidence="5" type="ORF">DERF_005998</name>
    <name evidence="4" type="ORF">HUG17_3135</name>
</gene>
<dbReference type="Proteomes" id="UP000790347">
    <property type="component" value="Unassembled WGS sequence"/>
</dbReference>
<organism evidence="5 6">
    <name type="scientific">Dermatophagoides farinae</name>
    <name type="common">American house dust mite</name>
    <dbReference type="NCBI Taxonomy" id="6954"/>
    <lineage>
        <taxon>Eukaryota</taxon>
        <taxon>Metazoa</taxon>
        <taxon>Ecdysozoa</taxon>
        <taxon>Arthropoda</taxon>
        <taxon>Chelicerata</taxon>
        <taxon>Arachnida</taxon>
        <taxon>Acari</taxon>
        <taxon>Acariformes</taxon>
        <taxon>Sarcoptiformes</taxon>
        <taxon>Astigmata</taxon>
        <taxon>Psoroptidia</taxon>
        <taxon>Analgoidea</taxon>
        <taxon>Pyroglyphidae</taxon>
        <taxon>Dermatophagoidinae</taxon>
        <taxon>Dermatophagoides</taxon>
    </lineage>
</organism>
<keyword evidence="6" id="KW-1185">Reference proteome</keyword>
<dbReference type="CDD" id="cd03784">
    <property type="entry name" value="GT1_Gtf-like"/>
    <property type="match status" value="1"/>
</dbReference>
<evidence type="ECO:0000313" key="6">
    <source>
        <dbReference type="Proteomes" id="UP000790347"/>
    </source>
</evidence>
<dbReference type="GO" id="GO:0008194">
    <property type="term" value="F:UDP-glycosyltransferase activity"/>
    <property type="evidence" value="ECO:0007669"/>
    <property type="project" value="InterPro"/>
</dbReference>
<proteinExistence type="inferred from homology"/>
<dbReference type="Pfam" id="PF00201">
    <property type="entry name" value="UDPGT"/>
    <property type="match status" value="1"/>
</dbReference>
<dbReference type="OrthoDB" id="5835829at2759"/>
<reference evidence="4" key="2">
    <citation type="submission" date="2020-06" db="EMBL/GenBank/DDBJ databases">
        <authorList>
            <person name="Ji K."/>
            <person name="Li J."/>
        </authorList>
    </citation>
    <scope>NUCLEOTIDE SEQUENCE</scope>
    <source>
        <strain evidence="4">JKM2019</strain>
        <tissue evidence="4">Whole body</tissue>
    </source>
</reference>
<evidence type="ECO:0000313" key="4">
    <source>
        <dbReference type="EMBL" id="KAH7639102.1"/>
    </source>
</evidence>
<evidence type="ECO:0000256" key="3">
    <source>
        <dbReference type="ARBA" id="ARBA00022679"/>
    </source>
</evidence>
<comment type="caution">
    <text evidence="5">The sequence shown here is derived from an EMBL/GenBank/DDBJ whole genome shotgun (WGS) entry which is preliminary data.</text>
</comment>
<sequence>MKILFNPCDGLGHMNACIGLGQSLLSRGHQIYFFTNVKYAGQYNRYGFKEFVLHVQSNSTTNTNGSDDDHPIKNNKLMDVIINSGLLSDMSPLEKLDLYDRHKNPDMFTRTMSEQILNVHEQMLNIIDELKPDLIIVDSMIVAPCILYGSYRWAFSWSANPILIYQSDQLPPMMSGYPSNDSNGWSEFRIKFNKTFKSAIRYYQNWLNQQLGYARIIDNSNNNLSFLSPYLNIYGYPEELDYTDVASLPDHFIRIEAFCRQIPADSSFELPEEFQRARLKSNVRLIYVSLGSFGSANVELMQHLIAALDKSPHKFIISTGLHHQQIHLESNMWGRPYLPQTQILSLVDLVITHGGNNTVTETFSAGKPMLIMPLYTDQYDNAQRIEERGYGRRIDAYHFTSNEINAMIDQILDDHEMRKRCERTRDRIHCSQSKLKLCERIEKLCL</sequence>
<evidence type="ECO:0000313" key="5">
    <source>
        <dbReference type="EMBL" id="KAH9522428.1"/>
    </source>
</evidence>
<dbReference type="Gene3D" id="3.40.50.2000">
    <property type="entry name" value="Glycogen Phosphorylase B"/>
    <property type="match status" value="2"/>
</dbReference>
<dbReference type="AlphaFoldDB" id="A0A922L7Q8"/>
<protein>
    <submittedName>
        <fullName evidence="5">Uncharacterized protein</fullName>
    </submittedName>
</protein>
<reference evidence="5" key="1">
    <citation type="submission" date="2013-05" db="EMBL/GenBank/DDBJ databases">
        <authorList>
            <person name="Yim A.K.Y."/>
            <person name="Chan T.F."/>
            <person name="Ji K.M."/>
            <person name="Liu X.Y."/>
            <person name="Zhou J.W."/>
            <person name="Li R.Q."/>
            <person name="Yang K.Y."/>
            <person name="Li J."/>
            <person name="Li M."/>
            <person name="Law P.T.W."/>
            <person name="Wu Y.L."/>
            <person name="Cai Z.L."/>
            <person name="Qin H."/>
            <person name="Bao Y."/>
            <person name="Leung R.K.K."/>
            <person name="Ng P.K.S."/>
            <person name="Zou J."/>
            <person name="Zhong X.J."/>
            <person name="Ran P.X."/>
            <person name="Zhong N.S."/>
            <person name="Liu Z.G."/>
            <person name="Tsui S.K.W."/>
        </authorList>
    </citation>
    <scope>NUCLEOTIDE SEQUENCE</scope>
    <source>
        <strain evidence="5">Derf</strain>
        <tissue evidence="5">Whole organism</tissue>
    </source>
</reference>
<dbReference type="EMBL" id="ASGP02000002">
    <property type="protein sequence ID" value="KAH9522428.1"/>
    <property type="molecule type" value="Genomic_DNA"/>
</dbReference>
<dbReference type="InterPro" id="IPR050271">
    <property type="entry name" value="UDP-glycosyltransferase"/>
</dbReference>
<reference evidence="4" key="3">
    <citation type="journal article" date="2021" name="World Allergy Organ. J.">
        <title>Chromosome-level assembly of Dermatophagoides farinae genome and transcriptome reveals two novel allergens Der f 37 and Der f 39.</title>
        <authorList>
            <person name="Chen J."/>
            <person name="Cai Z."/>
            <person name="Fan D."/>
            <person name="Hu J."/>
            <person name="Hou Y."/>
            <person name="He Y."/>
            <person name="Zhang Z."/>
            <person name="Zhao Z."/>
            <person name="Gao P."/>
            <person name="Hu W."/>
            <person name="Sun J."/>
            <person name="Li J."/>
            <person name="Ji K."/>
        </authorList>
    </citation>
    <scope>NUCLEOTIDE SEQUENCE</scope>
    <source>
        <strain evidence="4">JKM2019</strain>
    </source>
</reference>
<dbReference type="PANTHER" id="PTHR48043">
    <property type="entry name" value="EG:EG0003.4 PROTEIN-RELATED"/>
    <property type="match status" value="1"/>
</dbReference>
<keyword evidence="3" id="KW-0808">Transferase</keyword>
<dbReference type="EMBL" id="SDOV01000007">
    <property type="protein sequence ID" value="KAH7639102.1"/>
    <property type="molecule type" value="Genomic_DNA"/>
</dbReference>
<evidence type="ECO:0000256" key="1">
    <source>
        <dbReference type="ARBA" id="ARBA00009995"/>
    </source>
</evidence>
<keyword evidence="2" id="KW-0328">Glycosyltransferase</keyword>
<dbReference type="SUPFAM" id="SSF53756">
    <property type="entry name" value="UDP-Glycosyltransferase/glycogen phosphorylase"/>
    <property type="match status" value="1"/>
</dbReference>
<accession>A0A922L7Q8</accession>
<dbReference type="InterPro" id="IPR002213">
    <property type="entry name" value="UDP_glucos_trans"/>
</dbReference>
<name>A0A922L7Q8_DERFA</name>
<dbReference type="Proteomes" id="UP000828236">
    <property type="component" value="Unassembled WGS sequence"/>
</dbReference>
<dbReference type="PANTHER" id="PTHR48043:SF145">
    <property type="entry name" value="FI06409P-RELATED"/>
    <property type="match status" value="1"/>
</dbReference>
<reference evidence="5" key="4">
    <citation type="journal article" date="2022" name="Res Sq">
        <title>Comparative Genomics Reveals Insights into the Divergent Evolution of Astigmatic Mites and Household Pest Adaptations.</title>
        <authorList>
            <person name="Xiong Q."/>
            <person name="Wan A.T.-Y."/>
            <person name="Liu X.-Y."/>
            <person name="Fung C.S.-H."/>
            <person name="Xiao X."/>
            <person name="Malainual N."/>
            <person name="Hou J."/>
            <person name="Wang L."/>
            <person name="Wang M."/>
            <person name="Yang K."/>
            <person name="Cui Y."/>
            <person name="Leung E."/>
            <person name="Nong W."/>
            <person name="Shin S.-K."/>
            <person name="Au S."/>
            <person name="Jeong K.Y."/>
            <person name="Chew F.T."/>
            <person name="Hui J."/>
            <person name="Leung T.F."/>
            <person name="Tungtrongchitr A."/>
            <person name="Zhong N."/>
            <person name="Liu Z."/>
            <person name="Tsui S."/>
        </authorList>
    </citation>
    <scope>NUCLEOTIDE SEQUENCE</scope>
    <source>
        <strain evidence="5">Derf</strain>
        <tissue evidence="5">Whole organism</tissue>
    </source>
</reference>
<evidence type="ECO:0000256" key="2">
    <source>
        <dbReference type="ARBA" id="ARBA00022676"/>
    </source>
</evidence>
<comment type="similarity">
    <text evidence="1">Belongs to the UDP-glycosyltransferase family.</text>
</comment>